<gene>
    <name evidence="5" type="ORF">C683_0130</name>
</gene>
<keyword evidence="5" id="KW-0030">Aminoacyl-tRNA synthetase</keyword>
<dbReference type="NCBIfam" id="NF045760">
    <property type="entry name" value="YtpR"/>
    <property type="match status" value="1"/>
</dbReference>
<evidence type="ECO:0000259" key="4">
    <source>
        <dbReference type="PROSITE" id="PS50886"/>
    </source>
</evidence>
<dbReference type="SUPFAM" id="SSF50249">
    <property type="entry name" value="Nucleic acid-binding proteins"/>
    <property type="match status" value="1"/>
</dbReference>
<dbReference type="Gene3D" id="2.40.50.140">
    <property type="entry name" value="Nucleic acid-binding proteins"/>
    <property type="match status" value="1"/>
</dbReference>
<dbReference type="PATRIC" id="fig|1234409.3.peg.102"/>
<dbReference type="InterPro" id="IPR033714">
    <property type="entry name" value="tRNA_bind_bactPheRS"/>
</dbReference>
<protein>
    <submittedName>
        <fullName evidence="5">Phenylalanyl-tRNA synthetase beta chain</fullName>
        <ecNumber evidence="5">6.1.1.20</ecNumber>
    </submittedName>
</protein>
<comment type="caution">
    <text evidence="5">The sequence shown here is derived from an EMBL/GenBank/DDBJ whole genome shotgun (WGS) entry which is preliminary data.</text>
</comment>
<dbReference type="eggNOG" id="COG0073">
    <property type="taxonomic scope" value="Bacteria"/>
</dbReference>
<dbReference type="CDD" id="cd02796">
    <property type="entry name" value="tRNA_bind_bactPheRS"/>
    <property type="match status" value="1"/>
</dbReference>
<dbReference type="InterPro" id="IPR037154">
    <property type="entry name" value="YtpR-like_sf"/>
</dbReference>
<keyword evidence="5" id="KW-0436">Ligase</keyword>
<dbReference type="Proteomes" id="UP000016057">
    <property type="component" value="Unassembled WGS sequence"/>
</dbReference>
<evidence type="ECO:0000313" key="6">
    <source>
        <dbReference type="Proteomes" id="UP000016057"/>
    </source>
</evidence>
<dbReference type="Gene3D" id="3.30.1940.10">
    <property type="entry name" value="YtpR-like"/>
    <property type="match status" value="1"/>
</dbReference>
<dbReference type="EMBL" id="AMYT01000007">
    <property type="protein sequence ID" value="EKU27871.1"/>
    <property type="molecule type" value="Genomic_DNA"/>
</dbReference>
<dbReference type="GO" id="GO:0000049">
    <property type="term" value="F:tRNA binding"/>
    <property type="evidence" value="ECO:0007669"/>
    <property type="project" value="UniProtKB-UniRule"/>
</dbReference>
<dbReference type="InterPro" id="IPR027855">
    <property type="entry name" value="DUF4479"/>
</dbReference>
<dbReference type="Pfam" id="PF14794">
    <property type="entry name" value="DUF4479"/>
    <property type="match status" value="1"/>
</dbReference>
<dbReference type="InterPro" id="IPR012340">
    <property type="entry name" value="NA-bd_OB-fold"/>
</dbReference>
<dbReference type="PROSITE" id="PS50886">
    <property type="entry name" value="TRBD"/>
    <property type="match status" value="1"/>
</dbReference>
<organism evidence="5 6">
    <name type="scientific">Catellicoccus marimammalium M35/04/3</name>
    <dbReference type="NCBI Taxonomy" id="1234409"/>
    <lineage>
        <taxon>Bacteria</taxon>
        <taxon>Bacillati</taxon>
        <taxon>Bacillota</taxon>
        <taxon>Bacilli</taxon>
        <taxon>Lactobacillales</taxon>
        <taxon>Enterococcaceae</taxon>
        <taxon>Catellicoccus</taxon>
    </lineage>
</organism>
<feature type="domain" description="TRNA-binding" evidence="4">
    <location>
        <begin position="77"/>
        <end position="188"/>
    </location>
</feature>
<proteinExistence type="predicted"/>
<accession>K8ZQL5</accession>
<dbReference type="FunFam" id="2.40.50.140:FF:000045">
    <property type="entry name" value="Phenylalanine--tRNA ligase beta subunit"/>
    <property type="match status" value="1"/>
</dbReference>
<dbReference type="EC" id="6.1.1.20" evidence="5"/>
<keyword evidence="1 3" id="KW-0820">tRNA-binding</keyword>
<evidence type="ECO:0000256" key="1">
    <source>
        <dbReference type="ARBA" id="ARBA00022555"/>
    </source>
</evidence>
<dbReference type="InterPro" id="IPR002547">
    <property type="entry name" value="tRNA-bd_dom"/>
</dbReference>
<dbReference type="Pfam" id="PF01588">
    <property type="entry name" value="tRNA_bind"/>
    <property type="match status" value="1"/>
</dbReference>
<sequence length="193" mass="20570">MVLLQNASDQPEVKAVGNVVALYNAEGEVSGYNFFNIKKLVPSISGKKGQVFPTDSEIDQLNALLFDCGFTTLLDKAENRPHIVTGFVKTCVDHPDSDHLHITEVEVADGKVLQIVCGAPNIEAGQTVVVATPGSMMPDGTCIWPGELRGVPSSGMICSAKELHLENAPKERGILVLPKETQIGVPFTASMVG</sequence>
<keyword evidence="6" id="KW-1185">Reference proteome</keyword>
<evidence type="ECO:0000256" key="3">
    <source>
        <dbReference type="PROSITE-ProRule" id="PRU00209"/>
    </source>
</evidence>
<evidence type="ECO:0000313" key="5">
    <source>
        <dbReference type="EMBL" id="EKU27871.1"/>
    </source>
</evidence>
<name>K8ZQL5_9ENTE</name>
<keyword evidence="2 3" id="KW-0694">RNA-binding</keyword>
<reference evidence="5 6" key="1">
    <citation type="journal article" date="2013" name="Genome Announc.">
        <title>Draft Genome Sequence of Catellicoccus marimammalium, a Novel Species Commonly Found in Gull Feces.</title>
        <authorList>
            <person name="Weigand M.R."/>
            <person name="Ryu H."/>
            <person name="Bozcek L."/>
            <person name="Konstantinidis K.T."/>
            <person name="Santo Domingo J.W."/>
        </authorList>
    </citation>
    <scope>NUCLEOTIDE SEQUENCE [LARGE SCALE GENOMIC DNA]</scope>
    <source>
        <strain evidence="5 6">M35/04/3</strain>
    </source>
</reference>
<evidence type="ECO:0000256" key="2">
    <source>
        <dbReference type="ARBA" id="ARBA00022884"/>
    </source>
</evidence>
<dbReference type="AlphaFoldDB" id="K8ZQL5"/>
<dbReference type="STRING" id="1234409.C683_0130"/>
<dbReference type="GO" id="GO:0004826">
    <property type="term" value="F:phenylalanine-tRNA ligase activity"/>
    <property type="evidence" value="ECO:0007669"/>
    <property type="project" value="UniProtKB-EC"/>
</dbReference>